<dbReference type="PANTHER" id="PTHR30269:SF0">
    <property type="entry name" value="MEMBRANE TRANSPORTER PROTEIN YFCA-RELATED"/>
    <property type="match status" value="1"/>
</dbReference>
<dbReference type="AlphaFoldDB" id="A0A0T6LKP0"/>
<evidence type="ECO:0000256" key="4">
    <source>
        <dbReference type="ARBA" id="ARBA00022475"/>
    </source>
</evidence>
<evidence type="ECO:0000256" key="1">
    <source>
        <dbReference type="ARBA" id="ARBA00004651"/>
    </source>
</evidence>
<evidence type="ECO:0000256" key="7">
    <source>
        <dbReference type="ARBA" id="ARBA00023136"/>
    </source>
</evidence>
<keyword evidence="3" id="KW-0813">Transport</keyword>
<comment type="caution">
    <text evidence="9">The sequence shown here is derived from an EMBL/GenBank/DDBJ whole genome shotgun (WGS) entry which is preliminary data.</text>
</comment>
<feature type="transmembrane region" description="Helical" evidence="8">
    <location>
        <begin position="230"/>
        <end position="249"/>
    </location>
</feature>
<sequence length="255" mass="25524">MDVEVIAALLCVAFAAGWVDAVVGGGGLIQFPALLLALPNAPIATALGTNKLVAITGTTAAAVSYARRTSVDWRTVGRAAALAVPCSAAGALIASELPADVFRPAIMVVLLGVALFVTLRPAFGRSAREGTASRGRLYAAAALAGGGIGFYDGVLGAGTGTFLIITFVALLGADFVGGSAMAKWVNLGTNAGALLVFAVQGHVLWLLGLGMACCNVAGGTVGARVALSRGAGFVRGVLLVVVLLILVKLGHDQWG</sequence>
<dbReference type="OrthoDB" id="554695at2"/>
<organism evidence="9 10">
    <name type="scientific">Wenjunlia vitaminophila</name>
    <name type="common">Streptomyces vitaminophilus</name>
    <dbReference type="NCBI Taxonomy" id="76728"/>
    <lineage>
        <taxon>Bacteria</taxon>
        <taxon>Bacillati</taxon>
        <taxon>Actinomycetota</taxon>
        <taxon>Actinomycetes</taxon>
        <taxon>Kitasatosporales</taxon>
        <taxon>Streptomycetaceae</taxon>
        <taxon>Wenjunlia</taxon>
    </lineage>
</organism>
<dbReference type="STRING" id="76728.AQ490_11130"/>
<name>A0A0T6LKP0_WENVI</name>
<accession>A0A0T6LKP0</accession>
<evidence type="ECO:0000313" key="10">
    <source>
        <dbReference type="Proteomes" id="UP000050867"/>
    </source>
</evidence>
<comment type="subcellular location">
    <subcellularLocation>
        <location evidence="1 8">Cell membrane</location>
        <topology evidence="1 8">Multi-pass membrane protein</topology>
    </subcellularLocation>
</comment>
<keyword evidence="5 8" id="KW-0812">Transmembrane</keyword>
<dbReference type="RefSeq" id="WP_018386529.1">
    <property type="nucleotide sequence ID" value="NZ_LLZU01000039.1"/>
</dbReference>
<protein>
    <recommendedName>
        <fullName evidence="8">Probable membrane transporter protein</fullName>
    </recommendedName>
</protein>
<gene>
    <name evidence="9" type="ORF">AQ490_11130</name>
</gene>
<proteinExistence type="inferred from homology"/>
<keyword evidence="7 8" id="KW-0472">Membrane</keyword>
<feature type="transmembrane region" description="Helical" evidence="8">
    <location>
        <begin position="101"/>
        <end position="123"/>
    </location>
</feature>
<feature type="transmembrane region" description="Helical" evidence="8">
    <location>
        <begin position="194"/>
        <end position="218"/>
    </location>
</feature>
<dbReference type="eggNOG" id="COG0730">
    <property type="taxonomic scope" value="Bacteria"/>
</dbReference>
<feature type="transmembrane region" description="Helical" evidence="8">
    <location>
        <begin position="75"/>
        <end position="95"/>
    </location>
</feature>
<dbReference type="InterPro" id="IPR052017">
    <property type="entry name" value="TSUP"/>
</dbReference>
<dbReference type="EMBL" id="LLZU01000039">
    <property type="protein sequence ID" value="KRV46449.1"/>
    <property type="molecule type" value="Genomic_DNA"/>
</dbReference>
<dbReference type="InterPro" id="IPR002781">
    <property type="entry name" value="TM_pro_TauE-like"/>
</dbReference>
<feature type="transmembrane region" description="Helical" evidence="8">
    <location>
        <begin position="135"/>
        <end position="154"/>
    </location>
</feature>
<evidence type="ECO:0000256" key="8">
    <source>
        <dbReference type="RuleBase" id="RU363041"/>
    </source>
</evidence>
<comment type="similarity">
    <text evidence="2 8">Belongs to the 4-toluene sulfonate uptake permease (TSUP) (TC 2.A.102) family.</text>
</comment>
<reference evidence="9 10" key="1">
    <citation type="submission" date="2015-10" db="EMBL/GenBank/DDBJ databases">
        <title>Draft genome sequence of pyrrolomycin-producing Streptomyces vitaminophilus.</title>
        <authorList>
            <person name="Graham D.E."/>
            <person name="Mahan K.M."/>
            <person name="Klingeman D.M."/>
            <person name="Hettich R.L."/>
            <person name="Parry R.J."/>
        </authorList>
    </citation>
    <scope>NUCLEOTIDE SEQUENCE [LARGE SCALE GENOMIC DNA]</scope>
    <source>
        <strain evidence="9 10">ATCC 31673</strain>
    </source>
</reference>
<keyword evidence="10" id="KW-1185">Reference proteome</keyword>
<dbReference type="GO" id="GO:0005886">
    <property type="term" value="C:plasma membrane"/>
    <property type="evidence" value="ECO:0007669"/>
    <property type="project" value="UniProtKB-SubCell"/>
</dbReference>
<dbReference type="PANTHER" id="PTHR30269">
    <property type="entry name" value="TRANSMEMBRANE PROTEIN YFCA"/>
    <property type="match status" value="1"/>
</dbReference>
<keyword evidence="6 8" id="KW-1133">Transmembrane helix</keyword>
<evidence type="ECO:0000256" key="3">
    <source>
        <dbReference type="ARBA" id="ARBA00022448"/>
    </source>
</evidence>
<evidence type="ECO:0000256" key="5">
    <source>
        <dbReference type="ARBA" id="ARBA00022692"/>
    </source>
</evidence>
<dbReference type="Pfam" id="PF01925">
    <property type="entry name" value="TauE"/>
    <property type="match status" value="1"/>
</dbReference>
<evidence type="ECO:0000313" key="9">
    <source>
        <dbReference type="EMBL" id="KRV46449.1"/>
    </source>
</evidence>
<keyword evidence="4 8" id="KW-1003">Cell membrane</keyword>
<evidence type="ECO:0000256" key="6">
    <source>
        <dbReference type="ARBA" id="ARBA00022989"/>
    </source>
</evidence>
<evidence type="ECO:0000256" key="2">
    <source>
        <dbReference type="ARBA" id="ARBA00009142"/>
    </source>
</evidence>
<dbReference type="Proteomes" id="UP000050867">
    <property type="component" value="Unassembled WGS sequence"/>
</dbReference>